<dbReference type="SUPFAM" id="SSF46785">
    <property type="entry name" value="Winged helix' DNA-binding domain"/>
    <property type="match status" value="1"/>
</dbReference>
<dbReference type="EMBL" id="JDYK01000027">
    <property type="protein sequence ID" value="EWS79677.1"/>
    <property type="molecule type" value="Genomic_DNA"/>
</dbReference>
<comment type="caution">
    <text evidence="5">The sequence shown here is derived from an EMBL/GenBank/DDBJ whole genome shotgun (WGS) entry which is preliminary data.</text>
</comment>
<dbReference type="PRINTS" id="PR00037">
    <property type="entry name" value="HTHLACR"/>
</dbReference>
<dbReference type="GO" id="GO:0000976">
    <property type="term" value="F:transcription cis-regulatory region binding"/>
    <property type="evidence" value="ECO:0007669"/>
    <property type="project" value="TreeGrafter"/>
</dbReference>
<dbReference type="InterPro" id="IPR036390">
    <property type="entry name" value="WH_DNA-bd_sf"/>
</dbReference>
<dbReference type="HOGENOM" id="CLU_037628_15_0_11"/>
<evidence type="ECO:0000259" key="4">
    <source>
        <dbReference type="PROSITE" id="PS51000"/>
    </source>
</evidence>
<keyword evidence="3" id="KW-0804">Transcription</keyword>
<dbReference type="PATRIC" id="fig|396014.3.peg.3516"/>
<evidence type="ECO:0000313" key="5">
    <source>
        <dbReference type="EMBL" id="EWS79677.1"/>
    </source>
</evidence>
<dbReference type="SUPFAM" id="SSF53822">
    <property type="entry name" value="Periplasmic binding protein-like I"/>
    <property type="match status" value="1"/>
</dbReference>
<dbReference type="GO" id="GO:0003700">
    <property type="term" value="F:DNA-binding transcription factor activity"/>
    <property type="evidence" value="ECO:0007669"/>
    <property type="project" value="InterPro"/>
</dbReference>
<dbReference type="Gene3D" id="1.10.10.10">
    <property type="entry name" value="Winged helix-like DNA-binding domain superfamily/Winged helix DNA-binding domain"/>
    <property type="match status" value="1"/>
</dbReference>
<keyword evidence="2" id="KW-0238">DNA-binding</keyword>
<dbReference type="Pfam" id="PF13377">
    <property type="entry name" value="Peripla_BP_3"/>
    <property type="match status" value="1"/>
</dbReference>
<evidence type="ECO:0000256" key="2">
    <source>
        <dbReference type="ARBA" id="ARBA00023125"/>
    </source>
</evidence>
<dbReference type="InterPro" id="IPR001034">
    <property type="entry name" value="DeoR_HTH"/>
</dbReference>
<name>Z9JPK3_9MICO</name>
<proteinExistence type="predicted"/>
<dbReference type="PANTHER" id="PTHR30146:SF155">
    <property type="entry name" value="ALANINE RACEMASE"/>
    <property type="match status" value="1"/>
</dbReference>
<accession>Z9JPK3</accession>
<organism evidence="5 6">
    <name type="scientific">Brachybacterium phenoliresistens</name>
    <dbReference type="NCBI Taxonomy" id="396014"/>
    <lineage>
        <taxon>Bacteria</taxon>
        <taxon>Bacillati</taxon>
        <taxon>Actinomycetota</taxon>
        <taxon>Actinomycetes</taxon>
        <taxon>Micrococcales</taxon>
        <taxon>Dermabacteraceae</taxon>
        <taxon>Brachybacterium</taxon>
    </lineage>
</organism>
<sequence length="369" mass="39689">MHPPPSSRLPRARHEHLLRELQLRGSVRASTIAEELGVNEVTIRRDIIQLEKDGRLARVHGGAISVEATTRPDPARTLVGLVLPGSGSHFPDVVHGAEAAAAGLHARMVLATTGYRAAAERRHVERLVEIGVEGLIIAPTLRDRSVADLVAALAAIPVPLVVLERSLESSTALAGYDWVRTDQARGALLGLEHLAERGHRRIGLALLDRTPAAPSIREGYAQAVARLGLEEAPVRSLPKDDGGVHDPADAALEEFLESCLAQGTRAALVHTDVHAARLVEIALDQGVRVPADLAVIAYDDEFAQLGIVPLTAISPPGREIGRLAMQTLFDRLRTEDPDDMPPRHVHVVPRLMVRRSSGEIPDARAAMAD</sequence>
<dbReference type="PROSITE" id="PS51000">
    <property type="entry name" value="HTH_DEOR_2"/>
    <property type="match status" value="1"/>
</dbReference>
<keyword evidence="6" id="KW-1185">Reference proteome</keyword>
<dbReference type="SMART" id="SM00420">
    <property type="entry name" value="HTH_DEOR"/>
    <property type="match status" value="1"/>
</dbReference>
<dbReference type="InterPro" id="IPR028082">
    <property type="entry name" value="Peripla_BP_I"/>
</dbReference>
<dbReference type="eggNOG" id="COG1609">
    <property type="taxonomic scope" value="Bacteria"/>
</dbReference>
<evidence type="ECO:0000313" key="6">
    <source>
        <dbReference type="Proteomes" id="UP000023067"/>
    </source>
</evidence>
<dbReference type="OrthoDB" id="3252280at2"/>
<reference evidence="5 6" key="1">
    <citation type="submission" date="2014-02" db="EMBL/GenBank/DDBJ databases">
        <title>Genome sequence of Brachybacterium phenoliresistens strain W13A50.</title>
        <authorList>
            <person name="Wang X."/>
        </authorList>
    </citation>
    <scope>NUCLEOTIDE SEQUENCE [LARGE SCALE GENOMIC DNA]</scope>
    <source>
        <strain evidence="5 6">W13A50</strain>
    </source>
</reference>
<protein>
    <submittedName>
        <fullName evidence="5">DeoR faimly transcriptional regulator</fullName>
    </submittedName>
</protein>
<dbReference type="InterPro" id="IPR036388">
    <property type="entry name" value="WH-like_DNA-bd_sf"/>
</dbReference>
<keyword evidence="1" id="KW-0805">Transcription regulation</keyword>
<dbReference type="STRING" id="396014.BF93_10120"/>
<evidence type="ECO:0000256" key="1">
    <source>
        <dbReference type="ARBA" id="ARBA00023015"/>
    </source>
</evidence>
<evidence type="ECO:0000256" key="3">
    <source>
        <dbReference type="ARBA" id="ARBA00023163"/>
    </source>
</evidence>
<dbReference type="Pfam" id="PF08220">
    <property type="entry name" value="HTH_DeoR"/>
    <property type="match status" value="1"/>
</dbReference>
<dbReference type="CDD" id="cd06267">
    <property type="entry name" value="PBP1_LacI_sugar_binding-like"/>
    <property type="match status" value="1"/>
</dbReference>
<dbReference type="Gene3D" id="3.40.50.2300">
    <property type="match status" value="2"/>
</dbReference>
<gene>
    <name evidence="5" type="ORF">BF93_10120</name>
</gene>
<dbReference type="PANTHER" id="PTHR30146">
    <property type="entry name" value="LACI-RELATED TRANSCRIPTIONAL REPRESSOR"/>
    <property type="match status" value="1"/>
</dbReference>
<dbReference type="Proteomes" id="UP000023067">
    <property type="component" value="Unassembled WGS sequence"/>
</dbReference>
<dbReference type="RefSeq" id="WP_051487163.1">
    <property type="nucleotide sequence ID" value="NZ_KK070009.1"/>
</dbReference>
<dbReference type="InterPro" id="IPR046335">
    <property type="entry name" value="LacI/GalR-like_sensor"/>
</dbReference>
<feature type="domain" description="HTH deoR-type" evidence="4">
    <location>
        <begin position="10"/>
        <end position="65"/>
    </location>
</feature>
<dbReference type="AlphaFoldDB" id="Z9JPK3"/>